<dbReference type="Pfam" id="PF14494">
    <property type="entry name" value="DUF4436"/>
    <property type="match status" value="1"/>
</dbReference>
<dbReference type="GeneID" id="19301363"/>
<feature type="transmembrane region" description="Helical" evidence="2">
    <location>
        <begin position="443"/>
        <end position="468"/>
    </location>
</feature>
<dbReference type="RefSeq" id="XP_007863106.1">
    <property type="nucleotide sequence ID" value="XM_007864915.1"/>
</dbReference>
<gene>
    <name evidence="3" type="ORF">GLOTRDRAFT_126235</name>
</gene>
<organism evidence="3 4">
    <name type="scientific">Gloeophyllum trabeum (strain ATCC 11539 / FP-39264 / Madison 617)</name>
    <name type="common">Brown rot fungus</name>
    <dbReference type="NCBI Taxonomy" id="670483"/>
    <lineage>
        <taxon>Eukaryota</taxon>
        <taxon>Fungi</taxon>
        <taxon>Dikarya</taxon>
        <taxon>Basidiomycota</taxon>
        <taxon>Agaricomycotina</taxon>
        <taxon>Agaricomycetes</taxon>
        <taxon>Gloeophyllales</taxon>
        <taxon>Gloeophyllaceae</taxon>
        <taxon>Gloeophyllum</taxon>
    </lineage>
</organism>
<feature type="compositionally biased region" description="Basic and acidic residues" evidence="1">
    <location>
        <begin position="9"/>
        <end position="18"/>
    </location>
</feature>
<reference evidence="3 4" key="1">
    <citation type="journal article" date="2012" name="Science">
        <title>The Paleozoic origin of enzymatic lignin decomposition reconstructed from 31 fungal genomes.</title>
        <authorList>
            <person name="Floudas D."/>
            <person name="Binder M."/>
            <person name="Riley R."/>
            <person name="Barry K."/>
            <person name="Blanchette R.A."/>
            <person name="Henrissat B."/>
            <person name="Martinez A.T."/>
            <person name="Otillar R."/>
            <person name="Spatafora J.W."/>
            <person name="Yadav J.S."/>
            <person name="Aerts A."/>
            <person name="Benoit I."/>
            <person name="Boyd A."/>
            <person name="Carlson A."/>
            <person name="Copeland A."/>
            <person name="Coutinho P.M."/>
            <person name="de Vries R.P."/>
            <person name="Ferreira P."/>
            <person name="Findley K."/>
            <person name="Foster B."/>
            <person name="Gaskell J."/>
            <person name="Glotzer D."/>
            <person name="Gorecki P."/>
            <person name="Heitman J."/>
            <person name="Hesse C."/>
            <person name="Hori C."/>
            <person name="Igarashi K."/>
            <person name="Jurgens J.A."/>
            <person name="Kallen N."/>
            <person name="Kersten P."/>
            <person name="Kohler A."/>
            <person name="Kuees U."/>
            <person name="Kumar T.K.A."/>
            <person name="Kuo A."/>
            <person name="LaButti K."/>
            <person name="Larrondo L.F."/>
            <person name="Lindquist E."/>
            <person name="Ling A."/>
            <person name="Lombard V."/>
            <person name="Lucas S."/>
            <person name="Lundell T."/>
            <person name="Martin R."/>
            <person name="McLaughlin D.J."/>
            <person name="Morgenstern I."/>
            <person name="Morin E."/>
            <person name="Murat C."/>
            <person name="Nagy L.G."/>
            <person name="Nolan M."/>
            <person name="Ohm R.A."/>
            <person name="Patyshakuliyeva A."/>
            <person name="Rokas A."/>
            <person name="Ruiz-Duenas F.J."/>
            <person name="Sabat G."/>
            <person name="Salamov A."/>
            <person name="Samejima M."/>
            <person name="Schmutz J."/>
            <person name="Slot J.C."/>
            <person name="St John F."/>
            <person name="Stenlid J."/>
            <person name="Sun H."/>
            <person name="Sun S."/>
            <person name="Syed K."/>
            <person name="Tsang A."/>
            <person name="Wiebenga A."/>
            <person name="Young D."/>
            <person name="Pisabarro A."/>
            <person name="Eastwood D.C."/>
            <person name="Martin F."/>
            <person name="Cullen D."/>
            <person name="Grigoriev I.V."/>
            <person name="Hibbett D.S."/>
        </authorList>
    </citation>
    <scope>NUCLEOTIDE SEQUENCE [LARGE SCALE GENOMIC DNA]</scope>
    <source>
        <strain evidence="3 4">ATCC 11539</strain>
    </source>
</reference>
<feature type="transmembrane region" description="Helical" evidence="2">
    <location>
        <begin position="236"/>
        <end position="257"/>
    </location>
</feature>
<keyword evidence="2" id="KW-0812">Transmembrane</keyword>
<evidence type="ECO:0008006" key="5">
    <source>
        <dbReference type="Google" id="ProtNLM"/>
    </source>
</evidence>
<feature type="region of interest" description="Disordered" evidence="1">
    <location>
        <begin position="1"/>
        <end position="68"/>
    </location>
</feature>
<evidence type="ECO:0000256" key="2">
    <source>
        <dbReference type="SAM" id="Phobius"/>
    </source>
</evidence>
<accession>S7QD01</accession>
<sequence length="569" mass="61470">MAPLSGDVSGRRPSREDGSNMTSDNRPEGPDNPHPATRKRSANEDTTDPVISKARKTKGLGANKSRASARVVPVPAEELSRAWDAAILKDRVEHANRAINPEFVPFEHEPTLSKARRRKALRASKAGHPALETPAEKDIAVTSALEAEVDGYSLSTADGEQFEIPNASIASLLRHHVSNDDSSTFSWWTNTSSWVAGHVRVCGANISKVFHSLSGRINTKKFSLAHSIEVIHTHPILVCVISTVAFATILILLGWTLRPHPLQNITHTPESGLSLEAQLASIDLDTGSMTIQWNVDVGFDSCRDYPNVTIGLYFDQNLLLPSSSTDSSSPTDNRPSAPAFSMNMTEACYRDPHGSSPFFRTDIAIQADPNATPEFYPLDKYFADIFLFTEIVNNSAVVPVNIARIAVIAAGYSTRITVKPGTSANANWLETRLTITRALSTRVFSLTFVATLWLVTLGLSAMSMAVLLRIAMMQAQVVLTVAAGTLFAFPALRSILPGAPAGSGAIIGEDCICNAYIFIGLPSSDFVGTLPCMILMTLCTITMIGVYGLRKSGSSTNYEPNLELQQPSS</sequence>
<proteinExistence type="predicted"/>
<evidence type="ECO:0000313" key="3">
    <source>
        <dbReference type="EMBL" id="EPQ57741.1"/>
    </source>
</evidence>
<evidence type="ECO:0000256" key="1">
    <source>
        <dbReference type="SAM" id="MobiDB-lite"/>
    </source>
</evidence>
<dbReference type="EMBL" id="KB469298">
    <property type="protein sequence ID" value="EPQ57741.1"/>
    <property type="molecule type" value="Genomic_DNA"/>
</dbReference>
<dbReference type="AlphaFoldDB" id="S7QD01"/>
<dbReference type="STRING" id="670483.S7QD01"/>
<keyword evidence="4" id="KW-1185">Reference proteome</keyword>
<keyword evidence="2" id="KW-0472">Membrane</keyword>
<feature type="transmembrane region" description="Helical" evidence="2">
    <location>
        <begin position="475"/>
        <end position="492"/>
    </location>
</feature>
<dbReference type="HOGENOM" id="CLU_479008_0_0_1"/>
<dbReference type="Proteomes" id="UP000030669">
    <property type="component" value="Unassembled WGS sequence"/>
</dbReference>
<dbReference type="OrthoDB" id="2923771at2759"/>
<dbReference type="KEGG" id="gtr:GLOTRDRAFT_126235"/>
<keyword evidence="2" id="KW-1133">Transmembrane helix</keyword>
<evidence type="ECO:0000313" key="4">
    <source>
        <dbReference type="Proteomes" id="UP000030669"/>
    </source>
</evidence>
<dbReference type="InterPro" id="IPR027948">
    <property type="entry name" value="DUF4436"/>
</dbReference>
<name>S7QD01_GLOTA</name>
<feature type="transmembrane region" description="Helical" evidence="2">
    <location>
        <begin position="526"/>
        <end position="549"/>
    </location>
</feature>
<protein>
    <recommendedName>
        <fullName evidence="5">Transmembrane protein</fullName>
    </recommendedName>
</protein>